<dbReference type="Pfam" id="PF13392">
    <property type="entry name" value="HNH_3"/>
    <property type="match status" value="1"/>
</dbReference>
<name>A0A0F9CT41_9ZZZZ</name>
<dbReference type="InterPro" id="IPR003615">
    <property type="entry name" value="HNH_nuc"/>
</dbReference>
<sequence length="190" mass="21482">MSVAIERPRDAYTSEGTTPKGGLSMLFQSTLPQRFWNKVYSIESGCWMWCGAITGGGYGNFNIQPGQWSSAHRLTYQEFVGLIPISRLNERWTLDHLCRVRACVNPLHLEVVTNRENILRGVGFAARHAKTDSCVNGHEFTPENTAQRTRPEGGRLCRECRRWRNAHVTVKRRAGLLKPARSGKGGWQAR</sequence>
<evidence type="ECO:0000313" key="2">
    <source>
        <dbReference type="EMBL" id="KKL52374.1"/>
    </source>
</evidence>
<proteinExistence type="predicted"/>
<organism evidence="2">
    <name type="scientific">marine sediment metagenome</name>
    <dbReference type="NCBI Taxonomy" id="412755"/>
    <lineage>
        <taxon>unclassified sequences</taxon>
        <taxon>metagenomes</taxon>
        <taxon>ecological metagenomes</taxon>
    </lineage>
</organism>
<comment type="caution">
    <text evidence="2">The sequence shown here is derived from an EMBL/GenBank/DDBJ whole genome shotgun (WGS) entry which is preliminary data.</text>
</comment>
<accession>A0A0F9CT41</accession>
<reference evidence="2" key="1">
    <citation type="journal article" date="2015" name="Nature">
        <title>Complex archaea that bridge the gap between prokaryotes and eukaryotes.</title>
        <authorList>
            <person name="Spang A."/>
            <person name="Saw J.H."/>
            <person name="Jorgensen S.L."/>
            <person name="Zaremba-Niedzwiedzka K."/>
            <person name="Martijn J."/>
            <person name="Lind A.E."/>
            <person name="van Eijk R."/>
            <person name="Schleper C."/>
            <person name="Guy L."/>
            <person name="Ettema T.J."/>
        </authorList>
    </citation>
    <scope>NUCLEOTIDE SEQUENCE</scope>
</reference>
<feature type="domain" description="HNH nuclease" evidence="1">
    <location>
        <begin position="71"/>
        <end position="117"/>
    </location>
</feature>
<evidence type="ECO:0000259" key="1">
    <source>
        <dbReference type="Pfam" id="PF13392"/>
    </source>
</evidence>
<gene>
    <name evidence="2" type="ORF">LCGC14_2286080</name>
</gene>
<dbReference type="AlphaFoldDB" id="A0A0F9CT41"/>
<dbReference type="GO" id="GO:0004519">
    <property type="term" value="F:endonuclease activity"/>
    <property type="evidence" value="ECO:0007669"/>
    <property type="project" value="InterPro"/>
</dbReference>
<dbReference type="EMBL" id="LAZR01031915">
    <property type="protein sequence ID" value="KKL52374.1"/>
    <property type="molecule type" value="Genomic_DNA"/>
</dbReference>
<protein>
    <recommendedName>
        <fullName evidence="1">HNH nuclease domain-containing protein</fullName>
    </recommendedName>
</protein>
<dbReference type="SUPFAM" id="SSF54060">
    <property type="entry name" value="His-Me finger endonucleases"/>
    <property type="match status" value="1"/>
</dbReference>
<dbReference type="Gene3D" id="3.90.75.10">
    <property type="entry name" value="Homing Intron 3 (I-ppo) Encoded Endonuclease, Chain A"/>
    <property type="match status" value="1"/>
</dbReference>
<dbReference type="InterPro" id="IPR044930">
    <property type="entry name" value="Homing_endonuclease_His-Me"/>
</dbReference>
<dbReference type="InterPro" id="IPR044925">
    <property type="entry name" value="His-Me_finger_sf"/>
</dbReference>